<evidence type="ECO:0000313" key="2">
    <source>
        <dbReference type="EMBL" id="KAF9527473.1"/>
    </source>
</evidence>
<sequence>MQLSNKDNLTGLAYILLHLFFHMYNGSVASFWALHCCSVHVDASTMSMFPTQCCRR</sequence>
<dbReference type="EMBL" id="MU157861">
    <property type="protein sequence ID" value="KAF9527473.1"/>
    <property type="molecule type" value="Genomic_DNA"/>
</dbReference>
<keyword evidence="3" id="KW-1185">Reference proteome</keyword>
<dbReference type="Proteomes" id="UP000807306">
    <property type="component" value="Unassembled WGS sequence"/>
</dbReference>
<keyword evidence="1" id="KW-1133">Transmembrane helix</keyword>
<name>A0A9P6EEL2_9AGAR</name>
<evidence type="ECO:0000313" key="3">
    <source>
        <dbReference type="Proteomes" id="UP000807306"/>
    </source>
</evidence>
<evidence type="ECO:0000256" key="1">
    <source>
        <dbReference type="SAM" id="Phobius"/>
    </source>
</evidence>
<reference evidence="2" key="1">
    <citation type="submission" date="2020-11" db="EMBL/GenBank/DDBJ databases">
        <authorList>
            <consortium name="DOE Joint Genome Institute"/>
            <person name="Ahrendt S."/>
            <person name="Riley R."/>
            <person name="Andreopoulos W."/>
            <person name="Labutti K."/>
            <person name="Pangilinan J."/>
            <person name="Ruiz-Duenas F.J."/>
            <person name="Barrasa J.M."/>
            <person name="Sanchez-Garcia M."/>
            <person name="Camarero S."/>
            <person name="Miyauchi S."/>
            <person name="Serrano A."/>
            <person name="Linde D."/>
            <person name="Babiker R."/>
            <person name="Drula E."/>
            <person name="Ayuso-Fernandez I."/>
            <person name="Pacheco R."/>
            <person name="Padilla G."/>
            <person name="Ferreira P."/>
            <person name="Barriuso J."/>
            <person name="Kellner H."/>
            <person name="Castanera R."/>
            <person name="Alfaro M."/>
            <person name="Ramirez L."/>
            <person name="Pisabarro A.G."/>
            <person name="Kuo A."/>
            <person name="Tritt A."/>
            <person name="Lipzen A."/>
            <person name="He G."/>
            <person name="Yan M."/>
            <person name="Ng V."/>
            <person name="Cullen D."/>
            <person name="Martin F."/>
            <person name="Rosso M.-N."/>
            <person name="Henrissat B."/>
            <person name="Hibbett D."/>
            <person name="Martinez A.T."/>
            <person name="Grigoriev I.V."/>
        </authorList>
    </citation>
    <scope>NUCLEOTIDE SEQUENCE</scope>
    <source>
        <strain evidence="2">CBS 506.95</strain>
    </source>
</reference>
<protein>
    <submittedName>
        <fullName evidence="2">Uncharacterized protein</fullName>
    </submittedName>
</protein>
<dbReference type="AlphaFoldDB" id="A0A9P6EEL2"/>
<gene>
    <name evidence="2" type="ORF">CPB83DRAFT_856240</name>
</gene>
<organism evidence="2 3">
    <name type="scientific">Crepidotus variabilis</name>
    <dbReference type="NCBI Taxonomy" id="179855"/>
    <lineage>
        <taxon>Eukaryota</taxon>
        <taxon>Fungi</taxon>
        <taxon>Dikarya</taxon>
        <taxon>Basidiomycota</taxon>
        <taxon>Agaricomycotina</taxon>
        <taxon>Agaricomycetes</taxon>
        <taxon>Agaricomycetidae</taxon>
        <taxon>Agaricales</taxon>
        <taxon>Agaricineae</taxon>
        <taxon>Crepidotaceae</taxon>
        <taxon>Crepidotus</taxon>
    </lineage>
</organism>
<feature type="transmembrane region" description="Helical" evidence="1">
    <location>
        <begin position="12"/>
        <end position="34"/>
    </location>
</feature>
<accession>A0A9P6EEL2</accession>
<proteinExistence type="predicted"/>
<keyword evidence="1" id="KW-0812">Transmembrane</keyword>
<comment type="caution">
    <text evidence="2">The sequence shown here is derived from an EMBL/GenBank/DDBJ whole genome shotgun (WGS) entry which is preliminary data.</text>
</comment>
<keyword evidence="1" id="KW-0472">Membrane</keyword>